<evidence type="ECO:0000313" key="3">
    <source>
        <dbReference type="EMBL" id="KAK5100922.1"/>
    </source>
</evidence>
<evidence type="ECO:0000256" key="1">
    <source>
        <dbReference type="SAM" id="MobiDB-lite"/>
    </source>
</evidence>
<accession>A0ABR0KMW5</accession>
<gene>
    <name evidence="3" type="ORF">LTR24_000770</name>
</gene>
<feature type="region of interest" description="Disordered" evidence="1">
    <location>
        <begin position="532"/>
        <end position="603"/>
    </location>
</feature>
<keyword evidence="2" id="KW-0472">Membrane</keyword>
<evidence type="ECO:0000313" key="4">
    <source>
        <dbReference type="Proteomes" id="UP001345013"/>
    </source>
</evidence>
<reference evidence="3 4" key="1">
    <citation type="submission" date="2023-08" db="EMBL/GenBank/DDBJ databases">
        <title>Black Yeasts Isolated from many extreme environments.</title>
        <authorList>
            <person name="Coleine C."/>
            <person name="Stajich J.E."/>
            <person name="Selbmann L."/>
        </authorList>
    </citation>
    <scope>NUCLEOTIDE SEQUENCE [LARGE SCALE GENOMIC DNA]</scope>
    <source>
        <strain evidence="3 4">CCFEE 5885</strain>
    </source>
</reference>
<protein>
    <submittedName>
        <fullName evidence="3">Uncharacterized protein</fullName>
    </submittedName>
</protein>
<keyword evidence="2" id="KW-0812">Transmembrane</keyword>
<feature type="compositionally biased region" description="Low complexity" evidence="1">
    <location>
        <begin position="543"/>
        <end position="561"/>
    </location>
</feature>
<feature type="region of interest" description="Disordered" evidence="1">
    <location>
        <begin position="53"/>
        <end position="80"/>
    </location>
</feature>
<comment type="caution">
    <text evidence="3">The sequence shown here is derived from an EMBL/GenBank/DDBJ whole genome shotgun (WGS) entry which is preliminary data.</text>
</comment>
<dbReference type="PANTHER" id="PTHR33604:SF3">
    <property type="entry name" value="OSJNBA0004B13.7 PROTEIN"/>
    <property type="match status" value="1"/>
</dbReference>
<feature type="transmembrane region" description="Helical" evidence="2">
    <location>
        <begin position="29"/>
        <end position="47"/>
    </location>
</feature>
<dbReference type="EMBL" id="JAVRRG010000005">
    <property type="protein sequence ID" value="KAK5100922.1"/>
    <property type="molecule type" value="Genomic_DNA"/>
</dbReference>
<keyword evidence="4" id="KW-1185">Reference proteome</keyword>
<proteinExistence type="predicted"/>
<organism evidence="3 4">
    <name type="scientific">Lithohypha guttulata</name>
    <dbReference type="NCBI Taxonomy" id="1690604"/>
    <lineage>
        <taxon>Eukaryota</taxon>
        <taxon>Fungi</taxon>
        <taxon>Dikarya</taxon>
        <taxon>Ascomycota</taxon>
        <taxon>Pezizomycotina</taxon>
        <taxon>Eurotiomycetes</taxon>
        <taxon>Chaetothyriomycetidae</taxon>
        <taxon>Chaetothyriales</taxon>
        <taxon>Trichomeriaceae</taxon>
        <taxon>Lithohypha</taxon>
    </lineage>
</organism>
<dbReference type="PANTHER" id="PTHR33604">
    <property type="entry name" value="OSJNBA0004B13.7 PROTEIN"/>
    <property type="match status" value="1"/>
</dbReference>
<name>A0ABR0KMW5_9EURO</name>
<keyword evidence="2" id="KW-1133">Transmembrane helix</keyword>
<evidence type="ECO:0000256" key="2">
    <source>
        <dbReference type="SAM" id="Phobius"/>
    </source>
</evidence>
<dbReference type="Proteomes" id="UP001345013">
    <property type="component" value="Unassembled WGS sequence"/>
</dbReference>
<sequence length="677" mass="75512">MKHDLPMHSQTWQSAPRMRPVTIFRKRRLLGVLLVLAVVYLFIKYLPTDVPSVAHRTDSRTGRSQGRPFALDLAPKQNSGNTASEALGANQLYDGPVKFYHLAGSLRPHLYKEADSQENVLFMLYDLRSAASLTGLACEMAVYNSMNVHMGLLTPSDVSIEEIMAVTGVTVDGCPIFWHDARPDYNSRSSLDRQAVVVKAAIRHMHATLKPSVVVIDQQQASNIRFTKALQDKLNSLWTPLTILPNDALTSISWITSLDGKGLALMNQNQIDTIIQPYKESAGSLIRLLESIKSAHYAGLPLPRITVELPHTVDPFALHYIENFRWPQDSPISESKLILRRRIDDSKLSPTLATLRTLESFYPPTTPNSHVLILSPDVELSPSYLQYLYFLTLTYKYGSAGKRITGSLMGISLDLPSYRLDNQTPFLASNQPQPQSQPLLLHQTPSSTATLYFGDHWVELQNYISLRLRHDPDLTQTINNSPESKISPNHPAWLKPAQELMRARNTYILYPSFATTPGKKLLTIHTESTQAPEEFWKDPNPRSQSQSQSQPSTSDTTKNHNIPPPPHDDSNSDSTILTATADDTHNPDAPNANMDHEPAQSSIPQSLQTLLGLKDHETLPTDTELPLFSATGHLTDRDTSRAGAAAYGDRVSLELGGCRSLEKRNEMMIGQLEYLFC</sequence>